<evidence type="ECO:0000256" key="1">
    <source>
        <dbReference type="SAM" id="MobiDB-lite"/>
    </source>
</evidence>
<dbReference type="EMBL" id="AGNL01039294">
    <property type="protein sequence ID" value="EJK52756.1"/>
    <property type="molecule type" value="Genomic_DNA"/>
</dbReference>
<feature type="region of interest" description="Disordered" evidence="1">
    <location>
        <begin position="56"/>
        <end position="104"/>
    </location>
</feature>
<proteinExistence type="predicted"/>
<keyword evidence="2" id="KW-0812">Transmembrane</keyword>
<keyword evidence="2" id="KW-0472">Membrane</keyword>
<evidence type="ECO:0000256" key="2">
    <source>
        <dbReference type="SAM" id="Phobius"/>
    </source>
</evidence>
<feature type="transmembrane region" description="Helical" evidence="2">
    <location>
        <begin position="34"/>
        <end position="58"/>
    </location>
</feature>
<protein>
    <submittedName>
        <fullName evidence="3">Uncharacterized protein</fullName>
    </submittedName>
</protein>
<organism evidence="3 4">
    <name type="scientific">Thalassiosira oceanica</name>
    <name type="common">Marine diatom</name>
    <dbReference type="NCBI Taxonomy" id="159749"/>
    <lineage>
        <taxon>Eukaryota</taxon>
        <taxon>Sar</taxon>
        <taxon>Stramenopiles</taxon>
        <taxon>Ochrophyta</taxon>
        <taxon>Bacillariophyta</taxon>
        <taxon>Coscinodiscophyceae</taxon>
        <taxon>Thalassiosirophycidae</taxon>
        <taxon>Thalassiosirales</taxon>
        <taxon>Thalassiosiraceae</taxon>
        <taxon>Thalassiosira</taxon>
    </lineage>
</organism>
<reference evidence="3 4" key="1">
    <citation type="journal article" date="2012" name="Genome Biol.">
        <title>Genome and low-iron response of an oceanic diatom adapted to chronic iron limitation.</title>
        <authorList>
            <person name="Lommer M."/>
            <person name="Specht M."/>
            <person name="Roy A.S."/>
            <person name="Kraemer L."/>
            <person name="Andreson R."/>
            <person name="Gutowska M.A."/>
            <person name="Wolf J."/>
            <person name="Bergner S.V."/>
            <person name="Schilhabel M.B."/>
            <person name="Klostermeier U.C."/>
            <person name="Beiko R.G."/>
            <person name="Rosenstiel P."/>
            <person name="Hippler M."/>
            <person name="Laroche J."/>
        </authorList>
    </citation>
    <scope>NUCLEOTIDE SEQUENCE [LARGE SCALE GENOMIC DNA]</scope>
    <source>
        <strain evidence="3 4">CCMP1005</strain>
    </source>
</reference>
<feature type="compositionally biased region" description="Acidic residues" evidence="1">
    <location>
        <begin position="88"/>
        <end position="97"/>
    </location>
</feature>
<keyword evidence="4" id="KW-1185">Reference proteome</keyword>
<feature type="region of interest" description="Disordered" evidence="1">
    <location>
        <begin position="1"/>
        <end position="25"/>
    </location>
</feature>
<keyword evidence="2" id="KW-1133">Transmembrane helix</keyword>
<evidence type="ECO:0000313" key="3">
    <source>
        <dbReference type="EMBL" id="EJK52756.1"/>
    </source>
</evidence>
<accession>K0RVB6</accession>
<gene>
    <name evidence="3" type="ORF">THAOC_27941</name>
</gene>
<dbReference type="Proteomes" id="UP000266841">
    <property type="component" value="Unassembled WGS sequence"/>
</dbReference>
<sequence>MPSSSRRPPDADLERYVQRRHGRARPRRAGVLPVAALILGGPLVVAVLFVSSVLRSLGRSSRRRRRERNSLTSPGSRRRIDRRPSEDAAAEDDPDAEDCARPRTTPWKTTAIVFGAASSPLQGYVP</sequence>
<dbReference type="AlphaFoldDB" id="K0RVB6"/>
<name>K0RVB6_THAOC</name>
<feature type="compositionally biased region" description="Basic and acidic residues" evidence="1">
    <location>
        <begin position="7"/>
        <end position="17"/>
    </location>
</feature>
<comment type="caution">
    <text evidence="3">The sequence shown here is derived from an EMBL/GenBank/DDBJ whole genome shotgun (WGS) entry which is preliminary data.</text>
</comment>
<evidence type="ECO:0000313" key="4">
    <source>
        <dbReference type="Proteomes" id="UP000266841"/>
    </source>
</evidence>